<evidence type="ECO:0000313" key="3">
    <source>
        <dbReference type="Proteomes" id="UP001234787"/>
    </source>
</evidence>
<gene>
    <name evidence="2" type="ORF">SUGI_1484850</name>
</gene>
<dbReference type="Pfam" id="PF06830">
    <property type="entry name" value="Root_cap"/>
    <property type="match status" value="1"/>
</dbReference>
<name>A0AAD3NNF2_CRYJA</name>
<feature type="chain" id="PRO_5042125470" evidence="1">
    <location>
        <begin position="23"/>
        <end position="403"/>
    </location>
</feature>
<feature type="signal peptide" evidence="1">
    <location>
        <begin position="1"/>
        <end position="22"/>
    </location>
</feature>
<organism evidence="2 3">
    <name type="scientific">Cryptomeria japonica</name>
    <name type="common">Japanese cedar</name>
    <name type="synonym">Cupressus japonica</name>
    <dbReference type="NCBI Taxonomy" id="3369"/>
    <lineage>
        <taxon>Eukaryota</taxon>
        <taxon>Viridiplantae</taxon>
        <taxon>Streptophyta</taxon>
        <taxon>Embryophyta</taxon>
        <taxon>Tracheophyta</taxon>
        <taxon>Spermatophyta</taxon>
        <taxon>Pinopsida</taxon>
        <taxon>Pinidae</taxon>
        <taxon>Conifers II</taxon>
        <taxon>Cupressales</taxon>
        <taxon>Cupressaceae</taxon>
        <taxon>Cryptomeria</taxon>
    </lineage>
</organism>
<comment type="caution">
    <text evidence="2">The sequence shown here is derived from an EMBL/GenBank/DDBJ whole genome shotgun (WGS) entry which is preliminary data.</text>
</comment>
<dbReference type="InterPro" id="IPR009646">
    <property type="entry name" value="Root_cap"/>
</dbReference>
<evidence type="ECO:0000256" key="1">
    <source>
        <dbReference type="SAM" id="SignalP"/>
    </source>
</evidence>
<dbReference type="PANTHER" id="PTHR31656">
    <property type="entry name" value="ROOT CAP DOMAIN-CONTAINING PROTEIN"/>
    <property type="match status" value="1"/>
</dbReference>
<evidence type="ECO:0000313" key="2">
    <source>
        <dbReference type="EMBL" id="GLJ58925.1"/>
    </source>
</evidence>
<dbReference type="AlphaFoldDB" id="A0AAD3NNF2"/>
<sequence>MTFTKWVLLIMVCAAVAAQARACRARCENHHYSCSKRGSFPCPSRCPRICYVNCKRCKVKCPVESTRRLSEASLSAACDKPGAVCHDPRFIGGDSSMFYFHGKKGKDFCLVSDKDLHINAHFMGKSATQEQELKHDLTWVKSIGVRFGSHQIYLGANKVARWESALDQLTLLVDGQSVLLPPRRGAQWEDRLSPLKITRVLNVNAVILQVPHKFSLTAWVVPVTAEESRVHGYGMTEDDCLAHLQLNFKFYELSPNVNGVLGQTYSSGFKSHLKVGGVMEGEDKFAVSHLFATDCKVASQGIEQVRLYLKLLCSVTLNALRLLPSGVVGLPALDNSVCVGLSLPFTLRLQLKLGHRGPDVKIVVPIATQNQSPVLHAVSRFTTLFTSTASPNITRTTSVSHRN</sequence>
<proteinExistence type="predicted"/>
<protein>
    <submittedName>
        <fullName evidence="2">Uncharacterized protein</fullName>
    </submittedName>
</protein>
<keyword evidence="1" id="KW-0732">Signal</keyword>
<dbReference type="EMBL" id="BSEH01000606">
    <property type="protein sequence ID" value="GLJ58925.1"/>
    <property type="molecule type" value="Genomic_DNA"/>
</dbReference>
<keyword evidence="3" id="KW-1185">Reference proteome</keyword>
<dbReference type="Proteomes" id="UP001234787">
    <property type="component" value="Unassembled WGS sequence"/>
</dbReference>
<accession>A0AAD3NNF2</accession>
<reference evidence="2" key="1">
    <citation type="submission" date="2022-12" db="EMBL/GenBank/DDBJ databases">
        <title>Chromosome-Level Genome Assembly of Japanese Cedar (Cryptomeriajaponica D. Don).</title>
        <authorList>
            <person name="Fujino T."/>
            <person name="Yamaguchi K."/>
            <person name="Yokoyama T."/>
            <person name="Hamanaka T."/>
            <person name="Harazono Y."/>
            <person name="Kamada H."/>
            <person name="Kobayashi W."/>
            <person name="Ujino-Ihara T."/>
            <person name="Uchiyama K."/>
            <person name="Matsumoto A."/>
            <person name="Izuno A."/>
            <person name="Tsumura Y."/>
            <person name="Toyoda A."/>
            <person name="Shigenobu S."/>
            <person name="Moriguchi Y."/>
            <person name="Ueno S."/>
            <person name="Kasahara M."/>
        </authorList>
    </citation>
    <scope>NUCLEOTIDE SEQUENCE</scope>
</reference>